<evidence type="ECO:0000313" key="2">
    <source>
        <dbReference type="EMBL" id="KUM60513.1"/>
    </source>
</evidence>
<accession>A0A117NN99</accession>
<keyword evidence="1" id="KW-1133">Transmembrane helix</keyword>
<evidence type="ECO:0000313" key="3">
    <source>
        <dbReference type="Proteomes" id="UP000055045"/>
    </source>
</evidence>
<reference evidence="2 3" key="1">
    <citation type="submission" date="2015-10" db="EMBL/GenBank/DDBJ databases">
        <title>Genome sequencing of Penicillium freii.</title>
        <authorList>
            <person name="Nguyen H.D."/>
            <person name="Visagie C.M."/>
            <person name="Seifert K.A."/>
        </authorList>
    </citation>
    <scope>NUCLEOTIDE SEQUENCE [LARGE SCALE GENOMIC DNA]</scope>
    <source>
        <strain evidence="2 3">DAOM 242723</strain>
    </source>
</reference>
<dbReference type="EMBL" id="LLXE01000171">
    <property type="protein sequence ID" value="KUM60513.1"/>
    <property type="molecule type" value="Genomic_DNA"/>
</dbReference>
<name>A0A117NN99_PENFR</name>
<gene>
    <name evidence="2" type="ORF">ACN42_g6592</name>
</gene>
<protein>
    <submittedName>
        <fullName evidence="2">Uncharacterized protein</fullName>
    </submittedName>
</protein>
<proteinExistence type="predicted"/>
<evidence type="ECO:0000256" key="1">
    <source>
        <dbReference type="SAM" id="Phobius"/>
    </source>
</evidence>
<dbReference type="AlphaFoldDB" id="A0A117NN99"/>
<comment type="caution">
    <text evidence="2">The sequence shown here is derived from an EMBL/GenBank/DDBJ whole genome shotgun (WGS) entry which is preliminary data.</text>
</comment>
<organism evidence="2 3">
    <name type="scientific">Penicillium freii</name>
    <dbReference type="NCBI Taxonomy" id="48697"/>
    <lineage>
        <taxon>Eukaryota</taxon>
        <taxon>Fungi</taxon>
        <taxon>Dikarya</taxon>
        <taxon>Ascomycota</taxon>
        <taxon>Pezizomycotina</taxon>
        <taxon>Eurotiomycetes</taxon>
        <taxon>Eurotiomycetidae</taxon>
        <taxon>Eurotiales</taxon>
        <taxon>Aspergillaceae</taxon>
        <taxon>Penicillium</taxon>
    </lineage>
</organism>
<keyword evidence="1" id="KW-0812">Transmembrane</keyword>
<keyword evidence="3" id="KW-1185">Reference proteome</keyword>
<keyword evidence="1" id="KW-0472">Membrane</keyword>
<sequence>MLNSSIYISLFPSDYNNPKVATLRQKNEQKKNKTKQTDTFLHAASAWPRQTPPGLILQISTLFLSHLSSIFFLCRMTSR</sequence>
<feature type="transmembrane region" description="Helical" evidence="1">
    <location>
        <begin position="55"/>
        <end position="74"/>
    </location>
</feature>
<dbReference type="Proteomes" id="UP000055045">
    <property type="component" value="Unassembled WGS sequence"/>
</dbReference>